<dbReference type="PIRSF" id="PIRSF006648">
    <property type="entry name" value="DrrB"/>
    <property type="match status" value="1"/>
</dbReference>
<protein>
    <recommendedName>
        <fullName evidence="6">Transport permease protein</fullName>
    </recommendedName>
</protein>
<comment type="similarity">
    <text evidence="6">Belongs to the ABC-2 integral membrane protein family.</text>
</comment>
<dbReference type="RefSeq" id="WP_345714122.1">
    <property type="nucleotide sequence ID" value="NZ_BAABIL010000753.1"/>
</dbReference>
<dbReference type="Pfam" id="PF01061">
    <property type="entry name" value="ABC2_membrane"/>
    <property type="match status" value="1"/>
</dbReference>
<keyword evidence="9" id="KW-1185">Reference proteome</keyword>
<dbReference type="PANTHER" id="PTHR43229:SF2">
    <property type="entry name" value="NODULATION PROTEIN J"/>
    <property type="match status" value="1"/>
</dbReference>
<dbReference type="Proteomes" id="UP001501195">
    <property type="component" value="Unassembled WGS sequence"/>
</dbReference>
<feature type="domain" description="ABC transmembrane type-2" evidence="7">
    <location>
        <begin position="33"/>
        <end position="264"/>
    </location>
</feature>
<evidence type="ECO:0000256" key="1">
    <source>
        <dbReference type="ARBA" id="ARBA00004141"/>
    </source>
</evidence>
<comment type="subcellular location">
    <subcellularLocation>
        <location evidence="6">Cell membrane</location>
        <topology evidence="6">Multi-pass membrane protein</topology>
    </subcellularLocation>
    <subcellularLocation>
        <location evidence="1">Membrane</location>
        <topology evidence="1">Multi-pass membrane protein</topology>
    </subcellularLocation>
</comment>
<dbReference type="PRINTS" id="PR00164">
    <property type="entry name" value="ABC2TRNSPORT"/>
</dbReference>
<accession>A0ABP8VEW9</accession>
<gene>
    <name evidence="8" type="ORF">GCM10023225_34660</name>
</gene>
<feature type="transmembrane region" description="Helical" evidence="6">
    <location>
        <begin position="152"/>
        <end position="172"/>
    </location>
</feature>
<organism evidence="8 9">
    <name type="scientific">Kineococcus glutinatus</name>
    <dbReference type="NCBI Taxonomy" id="1070872"/>
    <lineage>
        <taxon>Bacteria</taxon>
        <taxon>Bacillati</taxon>
        <taxon>Actinomycetota</taxon>
        <taxon>Actinomycetes</taxon>
        <taxon>Kineosporiales</taxon>
        <taxon>Kineosporiaceae</taxon>
        <taxon>Kineococcus</taxon>
    </lineage>
</organism>
<name>A0ABP8VEW9_9ACTN</name>
<feature type="transmembrane region" description="Helical" evidence="6">
    <location>
        <begin position="239"/>
        <end position="257"/>
    </location>
</feature>
<evidence type="ECO:0000256" key="3">
    <source>
        <dbReference type="ARBA" id="ARBA00022989"/>
    </source>
</evidence>
<dbReference type="InterPro" id="IPR047817">
    <property type="entry name" value="ABC2_TM_bact-type"/>
</dbReference>
<evidence type="ECO:0000256" key="2">
    <source>
        <dbReference type="ARBA" id="ARBA00022692"/>
    </source>
</evidence>
<dbReference type="PANTHER" id="PTHR43229">
    <property type="entry name" value="NODULATION PROTEIN J"/>
    <property type="match status" value="1"/>
</dbReference>
<sequence>MALQLSAHRPRPGAGVARAYSFWLLNYRRNFLGSAISSFLAPALFLASMGLGLGSLVDSGADPALGVPYVAFVAPGVLAATAMQTGVMCSTFPVMTAMKWQRQYHAMIATPLTVLDVLLAHLAYTATRVLLAAGVFLAVASALGAVPSPWALLALPAAVLTGLAHAAPVAAFSAGQETDSGFILLFRLVVTPMFLFSGTFFPAQDLPAGLEQLAYATPLWHGVDLSRDLALGAPDAGSAVLHVAYLALWAAVGAVLTRRTMARRLLR</sequence>
<keyword evidence="2 6" id="KW-0812">Transmembrane</keyword>
<keyword evidence="6" id="KW-0813">Transport</keyword>
<evidence type="ECO:0000313" key="9">
    <source>
        <dbReference type="Proteomes" id="UP001501195"/>
    </source>
</evidence>
<keyword evidence="3 6" id="KW-1133">Transmembrane helix</keyword>
<evidence type="ECO:0000259" key="7">
    <source>
        <dbReference type="PROSITE" id="PS51012"/>
    </source>
</evidence>
<reference evidence="9" key="1">
    <citation type="journal article" date="2019" name="Int. J. Syst. Evol. Microbiol.">
        <title>The Global Catalogue of Microorganisms (GCM) 10K type strain sequencing project: providing services to taxonomists for standard genome sequencing and annotation.</title>
        <authorList>
            <consortium name="The Broad Institute Genomics Platform"/>
            <consortium name="The Broad Institute Genome Sequencing Center for Infectious Disease"/>
            <person name="Wu L."/>
            <person name="Ma J."/>
        </authorList>
    </citation>
    <scope>NUCLEOTIDE SEQUENCE [LARGE SCALE GENOMIC DNA]</scope>
    <source>
        <strain evidence="9">JCM 18126</strain>
    </source>
</reference>
<proteinExistence type="inferred from homology"/>
<feature type="transmembrane region" description="Helical" evidence="6">
    <location>
        <begin position="65"/>
        <end position="84"/>
    </location>
</feature>
<evidence type="ECO:0000313" key="8">
    <source>
        <dbReference type="EMBL" id="GAA4662430.1"/>
    </source>
</evidence>
<keyword evidence="4 6" id="KW-0472">Membrane</keyword>
<dbReference type="InterPro" id="IPR013525">
    <property type="entry name" value="ABC2_TM"/>
</dbReference>
<dbReference type="EMBL" id="BAABIL010000753">
    <property type="protein sequence ID" value="GAA4662430.1"/>
    <property type="molecule type" value="Genomic_DNA"/>
</dbReference>
<evidence type="ECO:0000256" key="5">
    <source>
        <dbReference type="ARBA" id="ARBA00023251"/>
    </source>
</evidence>
<feature type="transmembrane region" description="Helical" evidence="6">
    <location>
        <begin position="184"/>
        <end position="203"/>
    </location>
</feature>
<dbReference type="InterPro" id="IPR000412">
    <property type="entry name" value="ABC_2_transport"/>
</dbReference>
<feature type="transmembrane region" description="Helical" evidence="6">
    <location>
        <begin position="31"/>
        <end position="53"/>
    </location>
</feature>
<comment type="caution">
    <text evidence="8">The sequence shown here is derived from an EMBL/GenBank/DDBJ whole genome shotgun (WGS) entry which is preliminary data.</text>
</comment>
<comment type="caution">
    <text evidence="6">Lacks conserved residue(s) required for the propagation of feature annotation.</text>
</comment>
<evidence type="ECO:0000256" key="4">
    <source>
        <dbReference type="ARBA" id="ARBA00023136"/>
    </source>
</evidence>
<dbReference type="InterPro" id="IPR051784">
    <property type="entry name" value="Nod_factor_ABC_transporter"/>
</dbReference>
<keyword evidence="5" id="KW-0046">Antibiotic resistance</keyword>
<keyword evidence="6" id="KW-1003">Cell membrane</keyword>
<evidence type="ECO:0000256" key="6">
    <source>
        <dbReference type="RuleBase" id="RU361157"/>
    </source>
</evidence>
<dbReference type="PROSITE" id="PS51012">
    <property type="entry name" value="ABC_TM2"/>
    <property type="match status" value="1"/>
</dbReference>